<evidence type="ECO:0000313" key="1">
    <source>
        <dbReference type="EMBL" id="AUJ31576.1"/>
    </source>
</evidence>
<proteinExistence type="predicted"/>
<keyword evidence="2" id="KW-1185">Reference proteome</keyword>
<dbReference type="AlphaFoldDB" id="A0A3S6QTX1"/>
<reference evidence="1 2" key="1">
    <citation type="submission" date="2016-11" db="EMBL/GenBank/DDBJ databases">
        <title>Interaction between Lactobacillus species and yeast in water kefir.</title>
        <authorList>
            <person name="Behr J."/>
            <person name="Xu D."/>
            <person name="Vogel R.F."/>
        </authorList>
    </citation>
    <scope>NUCLEOTIDE SEQUENCE [LARGE SCALE GENOMIC DNA]</scope>
    <source>
        <strain evidence="1 2">TMW 1.1827</strain>
    </source>
</reference>
<dbReference type="KEGG" id="lng:BSQ50_02785"/>
<name>A0A3S6QTX1_9LACO</name>
<dbReference type="GeneID" id="78522157"/>
<accession>A0A3S6QTX1</accession>
<evidence type="ECO:0008006" key="3">
    <source>
        <dbReference type="Google" id="ProtNLM"/>
    </source>
</evidence>
<gene>
    <name evidence="1" type="ORF">BSQ50_02785</name>
</gene>
<dbReference type="RefSeq" id="WP_057886378.1">
    <property type="nucleotide sequence ID" value="NZ_CP018180.1"/>
</dbReference>
<dbReference type="Proteomes" id="UP000324497">
    <property type="component" value="Chromosome"/>
</dbReference>
<dbReference type="EMBL" id="CP018180">
    <property type="protein sequence ID" value="AUJ31576.1"/>
    <property type="molecule type" value="Genomic_DNA"/>
</dbReference>
<sequence length="182" mass="21131">MQIHTLGPAATDSCQAAQYYIKHYLKKQTQQSVRVVLHPSFEKLFEQFSLLANDLLVIPAAFCSRKLNLTWGEWHYRNLSKLELQDSFIYPLAPMVLLENMASTSQIAYTHAALSDLILQFIQPQKLRCSASKYAAYQEYLVDGQYVLTNEKNVKLRSTEKVLQRFTPQMVWTVYQIKEFSK</sequence>
<organism evidence="1 2">
    <name type="scientific">Liquorilactobacillus nagelii</name>
    <dbReference type="NCBI Taxonomy" id="82688"/>
    <lineage>
        <taxon>Bacteria</taxon>
        <taxon>Bacillati</taxon>
        <taxon>Bacillota</taxon>
        <taxon>Bacilli</taxon>
        <taxon>Lactobacillales</taxon>
        <taxon>Lactobacillaceae</taxon>
        <taxon>Liquorilactobacillus</taxon>
    </lineage>
</organism>
<protein>
    <recommendedName>
        <fullName evidence="3">Amino acid biosynthesis protein</fullName>
    </recommendedName>
</protein>
<evidence type="ECO:0000313" key="2">
    <source>
        <dbReference type="Proteomes" id="UP000324497"/>
    </source>
</evidence>